<feature type="compositionally biased region" description="Basic residues" evidence="1">
    <location>
        <begin position="241"/>
        <end position="250"/>
    </location>
</feature>
<name>A0A6J4I4X5_9ACTN</name>
<accession>A0A6J4I4X5</accession>
<feature type="region of interest" description="Disordered" evidence="1">
    <location>
        <begin position="62"/>
        <end position="220"/>
    </location>
</feature>
<gene>
    <name evidence="2" type="ORF">AVDCRST_MAG52-1664</name>
</gene>
<feature type="compositionally biased region" description="Low complexity" evidence="1">
    <location>
        <begin position="184"/>
        <end position="204"/>
    </location>
</feature>
<feature type="compositionally biased region" description="Basic and acidic residues" evidence="1">
    <location>
        <begin position="169"/>
        <end position="183"/>
    </location>
</feature>
<proteinExistence type="predicted"/>
<feature type="compositionally biased region" description="Low complexity" evidence="1">
    <location>
        <begin position="267"/>
        <end position="277"/>
    </location>
</feature>
<feature type="compositionally biased region" description="Basic residues" evidence="1">
    <location>
        <begin position="372"/>
        <end position="386"/>
    </location>
</feature>
<dbReference type="AlphaFoldDB" id="A0A6J4I4X5"/>
<reference evidence="2" key="1">
    <citation type="submission" date="2020-02" db="EMBL/GenBank/DDBJ databases">
        <authorList>
            <person name="Meier V. D."/>
        </authorList>
    </citation>
    <scope>NUCLEOTIDE SEQUENCE</scope>
    <source>
        <strain evidence="2">AVDCRST_MAG52</strain>
    </source>
</reference>
<evidence type="ECO:0000313" key="2">
    <source>
        <dbReference type="EMBL" id="CAA9242015.1"/>
    </source>
</evidence>
<feature type="compositionally biased region" description="Basic residues" evidence="1">
    <location>
        <begin position="354"/>
        <end position="364"/>
    </location>
</feature>
<feature type="region of interest" description="Disordered" evidence="1">
    <location>
        <begin position="241"/>
        <end position="414"/>
    </location>
</feature>
<dbReference type="EMBL" id="CADCTN010000117">
    <property type="protein sequence ID" value="CAA9242015.1"/>
    <property type="molecule type" value="Genomic_DNA"/>
</dbReference>
<feature type="non-terminal residue" evidence="2">
    <location>
        <position position="414"/>
    </location>
</feature>
<feature type="non-terminal residue" evidence="2">
    <location>
        <position position="1"/>
    </location>
</feature>
<evidence type="ECO:0000256" key="1">
    <source>
        <dbReference type="SAM" id="MobiDB-lite"/>
    </source>
</evidence>
<feature type="compositionally biased region" description="Basic residues" evidence="1">
    <location>
        <begin position="282"/>
        <end position="296"/>
    </location>
</feature>
<protein>
    <submittedName>
        <fullName evidence="2">Uncharacterized MFS-type transporter</fullName>
    </submittedName>
</protein>
<organism evidence="2">
    <name type="scientific">uncultured Blastococcus sp</name>
    <dbReference type="NCBI Taxonomy" id="217144"/>
    <lineage>
        <taxon>Bacteria</taxon>
        <taxon>Bacillati</taxon>
        <taxon>Actinomycetota</taxon>
        <taxon>Actinomycetes</taxon>
        <taxon>Geodermatophilales</taxon>
        <taxon>Geodermatophilaceae</taxon>
        <taxon>Blastococcus</taxon>
        <taxon>environmental samples</taxon>
    </lineage>
</organism>
<feature type="compositionally biased region" description="Basic residues" evidence="1">
    <location>
        <begin position="304"/>
        <end position="321"/>
    </location>
</feature>
<sequence>ARLPPPAQGRRLLVRGGAPGAHAGRVGRAVAALPRLPGGVRLQLRRPHDDLRGLLLRPARLAPRRRRAVGPRRPAAGAGGRLRPGGRRDGAVPPGRRRRLAAHGPRGAGAGDRSPDQHPGSHAAGPAAPRPTPRRVRQQRLPGPGPLGRCRRCQPAGPAGHVAHRLGVRRPDRRLPAGRRRDPGAAGELAADAGSAALAAAAGPRAGGEPAGLRRHPADHGRLLGRRRAVRLARAVVGRRRLRHRQPPRRRAADPRAQRHGRPRVTGAAYLAAGPGAADRHARLHRRNGGHHRVPVRRVGPSAVHRRGRRRLRVRWRLPRRGRPDHVRRPAGAPGRPHVEHLRRRVPGLQHPGDRRRRGRRRDRPRPDHRDLRHRRRRARPARRGRPAADPPDRRLARPRRARRDPDPGSGAGV</sequence>
<feature type="compositionally biased region" description="Low complexity" evidence="1">
    <location>
        <begin position="118"/>
        <end position="127"/>
    </location>
</feature>